<dbReference type="PANTHER" id="PTHR31465:SF9">
    <property type="entry name" value="SPHINGOID LONG-CHAIN BASE TRANSPORTER RSB1"/>
    <property type="match status" value="1"/>
</dbReference>
<keyword evidence="7" id="KW-1185">Reference proteome</keyword>
<sequence length="209" mass="23272">MVTHIYIGLRWKSQWFMPSVVVGCLIEIAGYAGRIVLYHNPWSFVGFMVQIVLITTGPVFYTASIYVTLSMMINIVGPELSRFPSKLFYWGFIPIDIICLIFQAVGGALSASTAGSSKTSVYVALTGLGLQVFALLIFCVLFSDYLFRYIRARSMKGVGRRMILFLSFLSIAIALILGRCAYRCHELSQGYRNSKVITNEGLFISLEGA</sequence>
<dbReference type="InterPro" id="IPR007568">
    <property type="entry name" value="RTA1"/>
</dbReference>
<proteinExistence type="predicted"/>
<gene>
    <name evidence="6" type="ORF">PT974_03113</name>
</gene>
<evidence type="ECO:0000313" key="6">
    <source>
        <dbReference type="EMBL" id="KAK5994730.1"/>
    </source>
</evidence>
<reference evidence="6 7" key="1">
    <citation type="submission" date="2024-01" db="EMBL/GenBank/DDBJ databases">
        <title>Complete genome of Cladobotryum mycophilum ATHUM6906.</title>
        <authorList>
            <person name="Christinaki A.C."/>
            <person name="Myridakis A.I."/>
            <person name="Kouvelis V.N."/>
        </authorList>
    </citation>
    <scope>NUCLEOTIDE SEQUENCE [LARGE SCALE GENOMIC DNA]</scope>
    <source>
        <strain evidence="6 7">ATHUM6906</strain>
    </source>
</reference>
<feature type="transmembrane region" description="Helical" evidence="5">
    <location>
        <begin position="121"/>
        <end position="143"/>
    </location>
</feature>
<feature type="transmembrane region" description="Helical" evidence="5">
    <location>
        <begin position="15"/>
        <end position="37"/>
    </location>
</feature>
<dbReference type="PANTHER" id="PTHR31465">
    <property type="entry name" value="PROTEIN RTA1-RELATED"/>
    <property type="match status" value="1"/>
</dbReference>
<dbReference type="EMBL" id="JAVFKD010000004">
    <property type="protein sequence ID" value="KAK5994730.1"/>
    <property type="molecule type" value="Genomic_DNA"/>
</dbReference>
<comment type="subcellular location">
    <subcellularLocation>
        <location evidence="1">Membrane</location>
        <topology evidence="1">Multi-pass membrane protein</topology>
    </subcellularLocation>
</comment>
<keyword evidence="3 5" id="KW-1133">Transmembrane helix</keyword>
<feature type="transmembrane region" description="Helical" evidence="5">
    <location>
        <begin position="163"/>
        <end position="182"/>
    </location>
</feature>
<organism evidence="6 7">
    <name type="scientific">Cladobotryum mycophilum</name>
    <dbReference type="NCBI Taxonomy" id="491253"/>
    <lineage>
        <taxon>Eukaryota</taxon>
        <taxon>Fungi</taxon>
        <taxon>Dikarya</taxon>
        <taxon>Ascomycota</taxon>
        <taxon>Pezizomycotina</taxon>
        <taxon>Sordariomycetes</taxon>
        <taxon>Hypocreomycetidae</taxon>
        <taxon>Hypocreales</taxon>
        <taxon>Hypocreaceae</taxon>
        <taxon>Cladobotryum</taxon>
    </lineage>
</organism>
<feature type="transmembrane region" description="Helical" evidence="5">
    <location>
        <begin position="87"/>
        <end position="109"/>
    </location>
</feature>
<evidence type="ECO:0000256" key="5">
    <source>
        <dbReference type="SAM" id="Phobius"/>
    </source>
</evidence>
<dbReference type="Pfam" id="PF04479">
    <property type="entry name" value="RTA1"/>
    <property type="match status" value="1"/>
</dbReference>
<keyword evidence="4 5" id="KW-0472">Membrane</keyword>
<protein>
    <submittedName>
        <fullName evidence="6">Efflux pump himE-like protein</fullName>
    </submittedName>
</protein>
<evidence type="ECO:0000256" key="1">
    <source>
        <dbReference type="ARBA" id="ARBA00004141"/>
    </source>
</evidence>
<name>A0ABR0SSL8_9HYPO</name>
<accession>A0ABR0SSL8</accession>
<evidence type="ECO:0000256" key="3">
    <source>
        <dbReference type="ARBA" id="ARBA00022989"/>
    </source>
</evidence>
<dbReference type="Proteomes" id="UP001338125">
    <property type="component" value="Unassembled WGS sequence"/>
</dbReference>
<feature type="transmembrane region" description="Helical" evidence="5">
    <location>
        <begin position="44"/>
        <end position="67"/>
    </location>
</feature>
<evidence type="ECO:0000256" key="2">
    <source>
        <dbReference type="ARBA" id="ARBA00022692"/>
    </source>
</evidence>
<keyword evidence="2 5" id="KW-0812">Transmembrane</keyword>
<evidence type="ECO:0000256" key="4">
    <source>
        <dbReference type="ARBA" id="ARBA00023136"/>
    </source>
</evidence>
<comment type="caution">
    <text evidence="6">The sequence shown here is derived from an EMBL/GenBank/DDBJ whole genome shotgun (WGS) entry which is preliminary data.</text>
</comment>
<evidence type="ECO:0000313" key="7">
    <source>
        <dbReference type="Proteomes" id="UP001338125"/>
    </source>
</evidence>